<organism evidence="4 5">
    <name type="scientific">Candidatus Cryptobacteroides merdigallinarum</name>
    <dbReference type="NCBI Taxonomy" id="2840770"/>
    <lineage>
        <taxon>Bacteria</taxon>
        <taxon>Pseudomonadati</taxon>
        <taxon>Bacteroidota</taxon>
        <taxon>Bacteroidia</taxon>
        <taxon>Bacteroidales</taxon>
        <taxon>Candidatus Cryptobacteroides</taxon>
    </lineage>
</organism>
<evidence type="ECO:0000259" key="3">
    <source>
        <dbReference type="Pfam" id="PF17829"/>
    </source>
</evidence>
<name>A0A9D9EKY6_9BACT</name>
<accession>A0A9D9EKY6</accession>
<dbReference type="Pfam" id="PF17829">
    <property type="entry name" value="GH115_C"/>
    <property type="match status" value="1"/>
</dbReference>
<feature type="signal peptide" evidence="2">
    <location>
        <begin position="1"/>
        <end position="22"/>
    </location>
</feature>
<dbReference type="Gene3D" id="3.30.379.10">
    <property type="entry name" value="Chitobiase/beta-hexosaminidase domain 2-like"/>
    <property type="match status" value="1"/>
</dbReference>
<dbReference type="InterPro" id="IPR042301">
    <property type="entry name" value="GH115_sf"/>
</dbReference>
<feature type="chain" id="PRO_5039193894" evidence="2">
    <location>
        <begin position="23"/>
        <end position="986"/>
    </location>
</feature>
<dbReference type="SUPFAM" id="SSF55545">
    <property type="entry name" value="beta-N-acetylhexosaminidase-like domain"/>
    <property type="match status" value="1"/>
</dbReference>
<dbReference type="InterPro" id="IPR041437">
    <property type="entry name" value="GH115_C"/>
</dbReference>
<dbReference type="Gene3D" id="3.20.20.520">
    <property type="entry name" value="Glycosyl hydrolase family 115"/>
    <property type="match status" value="1"/>
</dbReference>
<dbReference type="Proteomes" id="UP000810252">
    <property type="component" value="Unassembled WGS sequence"/>
</dbReference>
<dbReference type="AlphaFoldDB" id="A0A9D9EKY6"/>
<evidence type="ECO:0000256" key="2">
    <source>
        <dbReference type="SAM" id="SignalP"/>
    </source>
</evidence>
<dbReference type="PANTHER" id="PTHR37842:SF2">
    <property type="entry name" value="GYLCOSYL HYDROLASE 115 C-TERMINAL DOMAIN-CONTAINING PROTEIN"/>
    <property type="match status" value="1"/>
</dbReference>
<dbReference type="Gene3D" id="2.60.120.1620">
    <property type="match status" value="1"/>
</dbReference>
<evidence type="ECO:0000313" key="4">
    <source>
        <dbReference type="EMBL" id="MBO8449389.1"/>
    </source>
</evidence>
<gene>
    <name evidence="4" type="ORF">IAC29_08980</name>
</gene>
<dbReference type="Gene3D" id="1.20.58.2150">
    <property type="match status" value="1"/>
</dbReference>
<dbReference type="InterPro" id="IPR029018">
    <property type="entry name" value="Hex-like_dom2"/>
</dbReference>
<keyword evidence="1 4" id="KW-0378">Hydrolase</keyword>
<evidence type="ECO:0000313" key="5">
    <source>
        <dbReference type="Proteomes" id="UP000810252"/>
    </source>
</evidence>
<evidence type="ECO:0000256" key="1">
    <source>
        <dbReference type="ARBA" id="ARBA00022801"/>
    </source>
</evidence>
<reference evidence="4" key="1">
    <citation type="submission" date="2020-10" db="EMBL/GenBank/DDBJ databases">
        <authorList>
            <person name="Gilroy R."/>
        </authorList>
    </citation>
    <scope>NUCLEOTIDE SEQUENCE</scope>
    <source>
        <strain evidence="4">20514</strain>
    </source>
</reference>
<sequence>MKISRLISAAAACLLLCGTATAQVTLSENGSGKATVVLADGKNAAVLCYDSEDAAVVRTAAELLASDVEKVTGQKLLLAEDEETAAGARYAIIAGTIDSSSWIDALSEKGKIDVSSVEGGWERYAVRLVDNPFKGIRKAVVIAGSDRRGTAYGLMDISREIGVSPWYWWLDAPVEHRDRLAVEVAGFDSKTPSVKYRGIFINDEDWGILRWAKNNFEKERGNIGPKTYDKVCELILRLKANMLAPAMHEASTAFYQIPENKEIADRYAVIITTSHCEPLLLNTASEWHSDRYGEWNYNTNKERVDSVLKARVTEAAPYENVYTLALRGLHDKAMSGDGDMDARKETMQRALDAQRQILSDVLGKDAEDIPQAFTPYKEVLDVFNRGLELPDDVTIIWPDDNYGYMKRLSSPKEQLRSGRSGVYYHSSYLGRPHDYLWMNTTSPTVMYEELRKAYDATADRIWLLNSGDIKSCEFAVDFFLAMAYDIDAFDYSRAATYRAEWLAGMLGGQYYDALVPIFDEFYHQAFVRKPEFMGWGYQWTTDKIGNERNSDTDFSFANYREAERRLAAYGRIASEATALLEDMPESHKACFYEAVYYPVKACELLNRQVLLGQKNRWYSIQHRAATDGLAATVKECYDSLRTITDGYNKLLDGKWDHIMTMGQGFASSYFKMPELRTTELAGKPEMGIMTENEGSLNGVSSYHLLPAFNKYLPKSYFIDVFNKGKGELSWTASADCGWILLDKKSGRTATEERIEVSVDWDSVPSGERVQGSVSIKDADGNSAQVLVSVFNPESPSVEEVSGMYMQDNGVISIDAAGFHRKKENDDIKIITIPNLGVENTAIQLGDPMKPKQNTRGRNCPLVEYDFYTFEQGSVDVYTYVLPTFVLNADRGYAGHEATNLETQYGVCIDEVPVMNPSTSSIEYAQIWYESVLMNCRVNKTTLHIGKPGKHTLKILCGDAGTVLQKVVIDFGGMKRSYLGPQPTKVE</sequence>
<dbReference type="GO" id="GO:0005975">
    <property type="term" value="P:carbohydrate metabolic process"/>
    <property type="evidence" value="ECO:0007669"/>
    <property type="project" value="UniProtKB-ARBA"/>
</dbReference>
<dbReference type="GO" id="GO:0016787">
    <property type="term" value="F:hydrolase activity"/>
    <property type="evidence" value="ECO:0007669"/>
    <property type="project" value="UniProtKB-KW"/>
</dbReference>
<dbReference type="PANTHER" id="PTHR37842">
    <property type="match status" value="1"/>
</dbReference>
<comment type="caution">
    <text evidence="4">The sequence shown here is derived from an EMBL/GenBank/DDBJ whole genome shotgun (WGS) entry which is preliminary data.</text>
</comment>
<protein>
    <submittedName>
        <fullName evidence="4">Glycosyl hydrolase 115 family protein</fullName>
    </submittedName>
</protein>
<proteinExistence type="predicted"/>
<dbReference type="InterPro" id="IPR031924">
    <property type="entry name" value="GH115"/>
</dbReference>
<dbReference type="EMBL" id="JADIMQ010000128">
    <property type="protein sequence ID" value="MBO8449389.1"/>
    <property type="molecule type" value="Genomic_DNA"/>
</dbReference>
<reference evidence="4" key="2">
    <citation type="journal article" date="2021" name="PeerJ">
        <title>Extensive microbial diversity within the chicken gut microbiome revealed by metagenomics and culture.</title>
        <authorList>
            <person name="Gilroy R."/>
            <person name="Ravi A."/>
            <person name="Getino M."/>
            <person name="Pursley I."/>
            <person name="Horton D.L."/>
            <person name="Alikhan N.F."/>
            <person name="Baker D."/>
            <person name="Gharbi K."/>
            <person name="Hall N."/>
            <person name="Watson M."/>
            <person name="Adriaenssens E.M."/>
            <person name="Foster-Nyarko E."/>
            <person name="Jarju S."/>
            <person name="Secka A."/>
            <person name="Antonio M."/>
            <person name="Oren A."/>
            <person name="Chaudhuri R.R."/>
            <person name="La Ragione R."/>
            <person name="Hildebrand F."/>
            <person name="Pallen M.J."/>
        </authorList>
    </citation>
    <scope>NUCLEOTIDE SEQUENCE</scope>
    <source>
        <strain evidence="4">20514</strain>
    </source>
</reference>
<keyword evidence="2" id="KW-0732">Signal</keyword>
<feature type="domain" description="Gylcosyl hydrolase 115 C-terminal" evidence="3">
    <location>
        <begin position="804"/>
        <end position="981"/>
    </location>
</feature>
<dbReference type="Pfam" id="PF15979">
    <property type="entry name" value="Glyco_hydro_115"/>
    <property type="match status" value="1"/>
</dbReference>